<dbReference type="GO" id="GO:0004852">
    <property type="term" value="F:uroporphyrinogen-III synthase activity"/>
    <property type="evidence" value="ECO:0007669"/>
    <property type="project" value="UniProtKB-EC"/>
</dbReference>
<dbReference type="EC" id="4.2.1.75" evidence="2"/>
<reference evidence="2" key="1">
    <citation type="submission" date="2022-05" db="EMBL/GenBank/DDBJ databases">
        <title>Comparative Genomics of Spacecraft Associated Microbes.</title>
        <authorList>
            <person name="Tran M.T."/>
            <person name="Wright A."/>
            <person name="Seuylemezian A."/>
            <person name="Eisen J."/>
            <person name="Coil D."/>
        </authorList>
    </citation>
    <scope>NUCLEOTIDE SEQUENCE</scope>
    <source>
        <strain evidence="2">214.1.1</strain>
    </source>
</reference>
<dbReference type="NCBIfam" id="NF004584">
    <property type="entry name" value="PRK05928.2-1"/>
    <property type="match status" value="1"/>
</dbReference>
<organism evidence="2 3">
    <name type="scientific">Halalkalibacter oceani</name>
    <dbReference type="NCBI Taxonomy" id="1653776"/>
    <lineage>
        <taxon>Bacteria</taxon>
        <taxon>Bacillati</taxon>
        <taxon>Bacillota</taxon>
        <taxon>Bacilli</taxon>
        <taxon>Bacillales</taxon>
        <taxon>Bacillaceae</taxon>
        <taxon>Halalkalibacter</taxon>
    </lineage>
</organism>
<proteinExistence type="predicted"/>
<dbReference type="Pfam" id="PF02602">
    <property type="entry name" value="HEM4"/>
    <property type="match status" value="1"/>
</dbReference>
<dbReference type="PANTHER" id="PTHR40082">
    <property type="entry name" value="BLR5956 PROTEIN"/>
    <property type="match status" value="1"/>
</dbReference>
<dbReference type="Proteomes" id="UP001139179">
    <property type="component" value="Unassembled WGS sequence"/>
</dbReference>
<sequence>MGKGLAGKTIALAASRKVDEMQTLIEKQGGVCRSYPLQGTVFLAVEDIAPEWRSIINGAPDWFVFTTGIGTDALIQAADEIGLKEELLGLLQRTPIALRGYKTLAVLKKQGITPEVVDEDGTTAGLIAALKKKEIDFNGKHIVVQLHGITLPRLTDYLEQQGAKVTTILPYQHIAPEAKVVEQLYQALHSGELDAVCFTTAIQVRELFDYVKQTGDYAQTLALLKSRVVAVAVGKVTAEALKEEGVTRIVTPEKERMGAMIIELAKYYKDPALS</sequence>
<dbReference type="GO" id="GO:0006780">
    <property type="term" value="P:uroporphyrinogen III biosynthetic process"/>
    <property type="evidence" value="ECO:0007669"/>
    <property type="project" value="InterPro"/>
</dbReference>
<keyword evidence="3" id="KW-1185">Reference proteome</keyword>
<evidence type="ECO:0000313" key="2">
    <source>
        <dbReference type="EMBL" id="MCM3713896.1"/>
    </source>
</evidence>
<dbReference type="PANTHER" id="PTHR40082:SF1">
    <property type="entry name" value="BLR5956 PROTEIN"/>
    <property type="match status" value="1"/>
</dbReference>
<dbReference type="InterPro" id="IPR036108">
    <property type="entry name" value="4pyrrol_syn_uPrphyn_synt_sf"/>
</dbReference>
<accession>A0A9X2DNT7</accession>
<dbReference type="InterPro" id="IPR003754">
    <property type="entry name" value="4pyrrol_synth_uPrphyn_synth"/>
</dbReference>
<dbReference type="CDD" id="cd06578">
    <property type="entry name" value="HemD"/>
    <property type="match status" value="1"/>
</dbReference>
<keyword evidence="2" id="KW-0456">Lyase</keyword>
<gene>
    <name evidence="2" type="ORF">M3202_07345</name>
</gene>
<evidence type="ECO:0000259" key="1">
    <source>
        <dbReference type="Pfam" id="PF02602"/>
    </source>
</evidence>
<protein>
    <submittedName>
        <fullName evidence="2">Uroporphyrinogen-III synthase</fullName>
        <ecNumber evidence="2">4.2.1.75</ecNumber>
    </submittedName>
</protein>
<dbReference type="AlphaFoldDB" id="A0A9X2DNT7"/>
<dbReference type="EMBL" id="JAMBOL010000004">
    <property type="protein sequence ID" value="MCM3713896.1"/>
    <property type="molecule type" value="Genomic_DNA"/>
</dbReference>
<feature type="domain" description="Tetrapyrrole biosynthesis uroporphyrinogen III synthase" evidence="1">
    <location>
        <begin position="19"/>
        <end position="261"/>
    </location>
</feature>
<name>A0A9X2DNT7_9BACI</name>
<dbReference type="RefSeq" id="WP_251222699.1">
    <property type="nucleotide sequence ID" value="NZ_JAMBOL010000004.1"/>
</dbReference>
<evidence type="ECO:0000313" key="3">
    <source>
        <dbReference type="Proteomes" id="UP001139179"/>
    </source>
</evidence>
<dbReference type="InterPro" id="IPR039793">
    <property type="entry name" value="UROS/Hem4"/>
</dbReference>
<dbReference type="Gene3D" id="3.40.50.10090">
    <property type="match status" value="2"/>
</dbReference>
<dbReference type="SUPFAM" id="SSF69618">
    <property type="entry name" value="HemD-like"/>
    <property type="match status" value="1"/>
</dbReference>
<comment type="caution">
    <text evidence="2">The sequence shown here is derived from an EMBL/GenBank/DDBJ whole genome shotgun (WGS) entry which is preliminary data.</text>
</comment>